<dbReference type="InterPro" id="IPR050468">
    <property type="entry name" value="Cuticle_Struct_Prot"/>
</dbReference>
<organism evidence="5 6">
    <name type="scientific">Drosophila arizonae</name>
    <name type="common">Fruit fly</name>
    <dbReference type="NCBI Taxonomy" id="7263"/>
    <lineage>
        <taxon>Eukaryota</taxon>
        <taxon>Metazoa</taxon>
        <taxon>Ecdysozoa</taxon>
        <taxon>Arthropoda</taxon>
        <taxon>Hexapoda</taxon>
        <taxon>Insecta</taxon>
        <taxon>Pterygota</taxon>
        <taxon>Neoptera</taxon>
        <taxon>Endopterygota</taxon>
        <taxon>Diptera</taxon>
        <taxon>Brachycera</taxon>
        <taxon>Muscomorpha</taxon>
        <taxon>Ephydroidea</taxon>
        <taxon>Drosophilidae</taxon>
        <taxon>Drosophila</taxon>
    </lineage>
</organism>
<feature type="chain" id="PRO_5046883489" evidence="4">
    <location>
        <begin position="21"/>
        <end position="315"/>
    </location>
</feature>
<evidence type="ECO:0000313" key="5">
    <source>
        <dbReference type="Proteomes" id="UP000694904"/>
    </source>
</evidence>
<dbReference type="PANTHER" id="PTHR10380:SF233">
    <property type="entry name" value="CUTICULAR PROTEIN 47EB-RELATED"/>
    <property type="match status" value="1"/>
</dbReference>
<dbReference type="PROSITE" id="PS51155">
    <property type="entry name" value="CHIT_BIND_RR_2"/>
    <property type="match status" value="1"/>
</dbReference>
<evidence type="ECO:0000256" key="2">
    <source>
        <dbReference type="PROSITE-ProRule" id="PRU00497"/>
    </source>
</evidence>
<feature type="signal peptide" evidence="4">
    <location>
        <begin position="1"/>
        <end position="20"/>
    </location>
</feature>
<sequence>MFKPTICLFVLAVASGAVSGASIGGKLINDVTTEKREIIPLLSFEVDKKPDGSFRFQYEGGDRSYREETGSVSNAGTDDEAIEVKGSYRYIDADGQEVVVHYTAGKNGFVPIGTNIPVEISNLAKAAADLPEYTEEQQRADRYNQRRARSKSEEQPVEAAKTLVAAEPVQAEPVQAETVVAAESVKTETVVPAEPVQTKTLVATEPVQAETVVAAESVKTETVVPAEPAQTKTLVATEPVVAAESVKTETVVPADSKTKTLVATEPVVAAESVKTETVVPAEPVEVVKTLEQVKAAEPAVAASELVPVKVVSSLV</sequence>
<proteinExistence type="predicted"/>
<evidence type="ECO:0000313" key="6">
    <source>
        <dbReference type="RefSeq" id="XP_017864544.1"/>
    </source>
</evidence>
<reference evidence="5" key="1">
    <citation type="journal article" date="1997" name="Nucleic Acids Res.">
        <title>tRNAscan-SE: a program for improved detection of transfer RNA genes in genomic sequence.</title>
        <authorList>
            <person name="Lowe T.M."/>
            <person name="Eddy S.R."/>
        </authorList>
    </citation>
    <scope>NUCLEOTIDE SEQUENCE [LARGE SCALE GENOMIC DNA]</scope>
</reference>
<reference evidence="5" key="2">
    <citation type="journal article" date="2016" name="G3 (Bethesda)">
        <title>Genome Evolution in Three Species of Cactophilic Drosophila.</title>
        <authorList>
            <person name="Sanchez-Flores A."/>
            <person name="Penazola F."/>
            <person name="Carpinteyro-Ponce J."/>
            <person name="Nazario-Yepiz N."/>
            <person name="Abreu-Goodger C."/>
            <person name="Machado C.A."/>
            <person name="Markow T.A."/>
        </authorList>
    </citation>
    <scope>NUCLEOTIDE SEQUENCE [LARGE SCALE GENOMIC DNA]</scope>
</reference>
<dbReference type="Pfam" id="PF00379">
    <property type="entry name" value="Chitin_bind_4"/>
    <property type="match status" value="1"/>
</dbReference>
<dbReference type="PROSITE" id="PS00233">
    <property type="entry name" value="CHIT_BIND_RR_1"/>
    <property type="match status" value="1"/>
</dbReference>
<dbReference type="PANTHER" id="PTHR10380">
    <property type="entry name" value="CUTICLE PROTEIN"/>
    <property type="match status" value="1"/>
</dbReference>
<keyword evidence="1 2" id="KW-0193">Cuticle</keyword>
<reference evidence="6" key="3">
    <citation type="submission" date="2025-08" db="UniProtKB">
        <authorList>
            <consortium name="RefSeq"/>
        </authorList>
    </citation>
    <scope>IDENTIFICATION</scope>
    <source>
        <tissue evidence="6">Whole organism</tissue>
    </source>
</reference>
<evidence type="ECO:0000256" key="1">
    <source>
        <dbReference type="ARBA" id="ARBA00022460"/>
    </source>
</evidence>
<dbReference type="Proteomes" id="UP000694904">
    <property type="component" value="Chromosome 5"/>
</dbReference>
<keyword evidence="4" id="KW-0732">Signal</keyword>
<dbReference type="InterPro" id="IPR031311">
    <property type="entry name" value="CHIT_BIND_RR_consensus"/>
</dbReference>
<protein>
    <submittedName>
        <fullName evidence="6">Uncharacterized protein LOC108614834</fullName>
    </submittedName>
</protein>
<evidence type="ECO:0000256" key="4">
    <source>
        <dbReference type="SAM" id="SignalP"/>
    </source>
</evidence>
<name>A0ABM1PBF8_DROAR</name>
<dbReference type="RefSeq" id="XP_017864544.1">
    <property type="nucleotide sequence ID" value="XM_018009055.1"/>
</dbReference>
<evidence type="ECO:0000256" key="3">
    <source>
        <dbReference type="SAM" id="MobiDB-lite"/>
    </source>
</evidence>
<feature type="compositionally biased region" description="Basic and acidic residues" evidence="3">
    <location>
        <begin position="136"/>
        <end position="154"/>
    </location>
</feature>
<feature type="region of interest" description="Disordered" evidence="3">
    <location>
        <begin position="131"/>
        <end position="159"/>
    </location>
</feature>
<keyword evidence="5" id="KW-1185">Reference proteome</keyword>
<dbReference type="GeneID" id="108614834"/>
<accession>A0ABM1PBF8</accession>
<dbReference type="InterPro" id="IPR000618">
    <property type="entry name" value="Insect_cuticle"/>
</dbReference>
<gene>
    <name evidence="6" type="primary">LOC108614834</name>
</gene>